<dbReference type="Pfam" id="PF14657">
    <property type="entry name" value="Arm-DNA-bind_4"/>
    <property type="match status" value="1"/>
</dbReference>
<name>A0ABW0NSA3_9MICO</name>
<dbReference type="InterPro" id="IPR050808">
    <property type="entry name" value="Phage_Integrase"/>
</dbReference>
<dbReference type="SUPFAM" id="SSF56349">
    <property type="entry name" value="DNA breaking-rejoining enzymes"/>
    <property type="match status" value="1"/>
</dbReference>
<protein>
    <submittedName>
        <fullName evidence="8">Tyrosine-type recombinase/integrase</fullName>
    </submittedName>
</protein>
<keyword evidence="9" id="KW-1185">Reference proteome</keyword>
<comment type="caution">
    <text evidence="8">The sequence shown here is derived from an EMBL/GenBank/DDBJ whole genome shotgun (WGS) entry which is preliminary data.</text>
</comment>
<dbReference type="InterPro" id="IPR013762">
    <property type="entry name" value="Integrase-like_cat_sf"/>
</dbReference>
<dbReference type="Pfam" id="PF14659">
    <property type="entry name" value="Phage_int_SAM_3"/>
    <property type="match status" value="1"/>
</dbReference>
<evidence type="ECO:0000313" key="9">
    <source>
        <dbReference type="Proteomes" id="UP001596039"/>
    </source>
</evidence>
<dbReference type="EMBL" id="JBHSMG010000002">
    <property type="protein sequence ID" value="MFC5502102.1"/>
    <property type="molecule type" value="Genomic_DNA"/>
</dbReference>
<dbReference type="InterPro" id="IPR004107">
    <property type="entry name" value="Integrase_SAM-like_N"/>
</dbReference>
<evidence type="ECO:0000256" key="3">
    <source>
        <dbReference type="ARBA" id="ARBA00023125"/>
    </source>
</evidence>
<dbReference type="Gene3D" id="1.10.443.10">
    <property type="entry name" value="Intergrase catalytic core"/>
    <property type="match status" value="1"/>
</dbReference>
<evidence type="ECO:0000259" key="6">
    <source>
        <dbReference type="PROSITE" id="PS51898"/>
    </source>
</evidence>
<keyword evidence="4" id="KW-0233">DNA recombination</keyword>
<dbReference type="PANTHER" id="PTHR30629">
    <property type="entry name" value="PROPHAGE INTEGRASE"/>
    <property type="match status" value="1"/>
</dbReference>
<dbReference type="PANTHER" id="PTHR30629:SF2">
    <property type="entry name" value="PROPHAGE INTEGRASE INTS-RELATED"/>
    <property type="match status" value="1"/>
</dbReference>
<dbReference type="InterPro" id="IPR011010">
    <property type="entry name" value="DNA_brk_join_enz"/>
</dbReference>
<sequence>MATVEPYETAAGRRYRVRYRTPDRRQTDKRGFKTKREAEDFLATVEVSKLRGDFVDPGRSRITVAEWAPRWYDSQLQLKVTTLAGYRQSLDKHVLPRWGRYRLTEIGHSDVQAWVSGLTKELAPSTVRQIFLVLSGLMKFAIRDGRLARNPCDNVHLPRVTRKSRGYLTHEQVRELAKGCGPEYADVVLFLAYTGVRWGEMAALKIGRVDMLRRRLSISEGVSAPRGQLVWSTPKSHASRSVPFPAFLSTAIAKRCERRARDELVFIGPDGGVLRSNNFRRRQFAASVAACREQDPEFPELTIHDLRHTAASLAISAGANVKAVQRMLGHASAAMTLDVYADLFDDDLESVAAALDQRATAAGVGKVWAG</sequence>
<evidence type="ECO:0000256" key="5">
    <source>
        <dbReference type="PROSITE-ProRule" id="PRU01248"/>
    </source>
</evidence>
<dbReference type="Proteomes" id="UP001596039">
    <property type="component" value="Unassembled WGS sequence"/>
</dbReference>
<keyword evidence="2" id="KW-0229">DNA integration</keyword>
<comment type="similarity">
    <text evidence="1">Belongs to the 'phage' integrase family.</text>
</comment>
<dbReference type="CDD" id="cd01189">
    <property type="entry name" value="INT_ICEBs1_C_like"/>
    <property type="match status" value="1"/>
</dbReference>
<dbReference type="PROSITE" id="PS51900">
    <property type="entry name" value="CB"/>
    <property type="match status" value="1"/>
</dbReference>
<dbReference type="Gene3D" id="1.10.150.130">
    <property type="match status" value="1"/>
</dbReference>
<dbReference type="InterPro" id="IPR028259">
    <property type="entry name" value="AP2-like_int_N"/>
</dbReference>
<evidence type="ECO:0000256" key="1">
    <source>
        <dbReference type="ARBA" id="ARBA00008857"/>
    </source>
</evidence>
<feature type="domain" description="Core-binding (CB)" evidence="7">
    <location>
        <begin position="62"/>
        <end position="142"/>
    </location>
</feature>
<dbReference type="RefSeq" id="WP_386739805.1">
    <property type="nucleotide sequence ID" value="NZ_JBHSMG010000002.1"/>
</dbReference>
<evidence type="ECO:0000313" key="8">
    <source>
        <dbReference type="EMBL" id="MFC5502102.1"/>
    </source>
</evidence>
<reference evidence="9" key="1">
    <citation type="journal article" date="2019" name="Int. J. Syst. Evol. Microbiol.">
        <title>The Global Catalogue of Microorganisms (GCM) 10K type strain sequencing project: providing services to taxonomists for standard genome sequencing and annotation.</title>
        <authorList>
            <consortium name="The Broad Institute Genomics Platform"/>
            <consortium name="The Broad Institute Genome Sequencing Center for Infectious Disease"/>
            <person name="Wu L."/>
            <person name="Ma J."/>
        </authorList>
    </citation>
    <scope>NUCLEOTIDE SEQUENCE [LARGE SCALE GENOMIC DNA]</scope>
    <source>
        <strain evidence="9">CGMCC 4.6997</strain>
    </source>
</reference>
<proteinExistence type="inferred from homology"/>
<gene>
    <name evidence="8" type="ORF">ACFPJ4_07615</name>
</gene>
<evidence type="ECO:0000256" key="4">
    <source>
        <dbReference type="ARBA" id="ARBA00023172"/>
    </source>
</evidence>
<dbReference type="InterPro" id="IPR044068">
    <property type="entry name" value="CB"/>
</dbReference>
<dbReference type="PROSITE" id="PS51898">
    <property type="entry name" value="TYR_RECOMBINASE"/>
    <property type="match status" value="1"/>
</dbReference>
<dbReference type="InterPro" id="IPR010998">
    <property type="entry name" value="Integrase_recombinase_N"/>
</dbReference>
<organism evidence="8 9">
    <name type="scientific">Lysinimonas soli</name>
    <dbReference type="NCBI Taxonomy" id="1074233"/>
    <lineage>
        <taxon>Bacteria</taxon>
        <taxon>Bacillati</taxon>
        <taxon>Actinomycetota</taxon>
        <taxon>Actinomycetes</taxon>
        <taxon>Micrococcales</taxon>
        <taxon>Microbacteriaceae</taxon>
        <taxon>Lysinimonas</taxon>
    </lineage>
</organism>
<dbReference type="Pfam" id="PF00589">
    <property type="entry name" value="Phage_integrase"/>
    <property type="match status" value="1"/>
</dbReference>
<dbReference type="InterPro" id="IPR002104">
    <property type="entry name" value="Integrase_catalytic"/>
</dbReference>
<keyword evidence="3 5" id="KW-0238">DNA-binding</keyword>
<evidence type="ECO:0000256" key="2">
    <source>
        <dbReference type="ARBA" id="ARBA00022908"/>
    </source>
</evidence>
<evidence type="ECO:0000259" key="7">
    <source>
        <dbReference type="PROSITE" id="PS51900"/>
    </source>
</evidence>
<accession>A0ABW0NSA3</accession>
<feature type="domain" description="Tyr recombinase" evidence="6">
    <location>
        <begin position="163"/>
        <end position="353"/>
    </location>
</feature>